<feature type="transmembrane region" description="Helical" evidence="5">
    <location>
        <begin position="453"/>
        <end position="473"/>
    </location>
</feature>
<dbReference type="RefSeq" id="WP_013324906.1">
    <property type="nucleotide sequence ID" value="NC_014501.1"/>
</dbReference>
<feature type="transmembrane region" description="Helical" evidence="5">
    <location>
        <begin position="415"/>
        <end position="433"/>
    </location>
</feature>
<feature type="transmembrane region" description="Helical" evidence="5">
    <location>
        <begin position="101"/>
        <end position="122"/>
    </location>
</feature>
<comment type="subcellular location">
    <subcellularLocation>
        <location evidence="1">Membrane</location>
        <topology evidence="1">Multi-pass membrane protein</topology>
    </subcellularLocation>
</comment>
<dbReference type="AlphaFoldDB" id="E0UIA0"/>
<keyword evidence="8" id="KW-1185">Reference proteome</keyword>
<feature type="transmembrane region" description="Helical" evidence="5">
    <location>
        <begin position="134"/>
        <end position="154"/>
    </location>
</feature>
<feature type="transmembrane region" description="Helical" evidence="5">
    <location>
        <begin position="75"/>
        <end position="95"/>
    </location>
</feature>
<gene>
    <name evidence="7" type="ordered locus">Cyan7822_4978</name>
</gene>
<dbReference type="PANTHER" id="PTHR37422:SF23">
    <property type="entry name" value="TEICHURONIC ACID BIOSYNTHESIS PROTEIN TUAE"/>
    <property type="match status" value="1"/>
</dbReference>
<evidence type="ECO:0000259" key="6">
    <source>
        <dbReference type="Pfam" id="PF04932"/>
    </source>
</evidence>
<dbReference type="Gene3D" id="1.25.40.10">
    <property type="entry name" value="Tetratricopeptide repeat domain"/>
    <property type="match status" value="1"/>
</dbReference>
<keyword evidence="4 5" id="KW-0472">Membrane</keyword>
<dbReference type="InterPro" id="IPR007016">
    <property type="entry name" value="O-antigen_ligase-rel_domated"/>
</dbReference>
<evidence type="ECO:0000313" key="7">
    <source>
        <dbReference type="EMBL" id="ADN16868.1"/>
    </source>
</evidence>
<dbReference type="eggNOG" id="COG3307">
    <property type="taxonomic scope" value="Bacteria"/>
</dbReference>
<protein>
    <submittedName>
        <fullName evidence="7">O-antigen polymerase</fullName>
    </submittedName>
</protein>
<feature type="transmembrane region" description="Helical" evidence="5">
    <location>
        <begin position="16"/>
        <end position="32"/>
    </location>
</feature>
<evidence type="ECO:0000256" key="1">
    <source>
        <dbReference type="ARBA" id="ARBA00004141"/>
    </source>
</evidence>
<evidence type="ECO:0000256" key="4">
    <source>
        <dbReference type="ARBA" id="ARBA00023136"/>
    </source>
</evidence>
<dbReference type="eggNOG" id="COG0457">
    <property type="taxonomic scope" value="Bacteria"/>
</dbReference>
<feature type="transmembrane region" description="Helical" evidence="5">
    <location>
        <begin position="237"/>
        <end position="253"/>
    </location>
</feature>
<accession>E0UIA0</accession>
<feature type="transmembrane region" description="Helical" evidence="5">
    <location>
        <begin position="391"/>
        <end position="409"/>
    </location>
</feature>
<dbReference type="InterPro" id="IPR051533">
    <property type="entry name" value="WaaL-like"/>
</dbReference>
<keyword evidence="2 5" id="KW-0812">Transmembrane</keyword>
<dbReference type="PANTHER" id="PTHR37422">
    <property type="entry name" value="TEICHURONIC ACID BIOSYNTHESIS PROTEIN TUAE"/>
    <property type="match status" value="1"/>
</dbReference>
<evidence type="ECO:0000256" key="3">
    <source>
        <dbReference type="ARBA" id="ARBA00022989"/>
    </source>
</evidence>
<proteinExistence type="predicted"/>
<dbReference type="KEGG" id="cyj:Cyan7822_4978"/>
<feature type="transmembrane region" description="Helical" evidence="5">
    <location>
        <begin position="260"/>
        <end position="278"/>
    </location>
</feature>
<dbReference type="Proteomes" id="UP000008206">
    <property type="component" value="Chromosome"/>
</dbReference>
<dbReference type="OrthoDB" id="416659at2"/>
<evidence type="ECO:0000256" key="2">
    <source>
        <dbReference type="ARBA" id="ARBA00022692"/>
    </source>
</evidence>
<keyword evidence="3 5" id="KW-1133">Transmembrane helix</keyword>
<evidence type="ECO:0000313" key="8">
    <source>
        <dbReference type="Proteomes" id="UP000008206"/>
    </source>
</evidence>
<feature type="transmembrane region" description="Helical" evidence="5">
    <location>
        <begin position="44"/>
        <end position="63"/>
    </location>
</feature>
<name>E0UIA0_GLOV7</name>
<dbReference type="SUPFAM" id="SSF48452">
    <property type="entry name" value="TPR-like"/>
    <property type="match status" value="1"/>
</dbReference>
<feature type="domain" description="O-antigen ligase-related" evidence="6">
    <location>
        <begin position="223"/>
        <end position="366"/>
    </location>
</feature>
<dbReference type="EMBL" id="CP002198">
    <property type="protein sequence ID" value="ADN16868.1"/>
    <property type="molecule type" value="Genomic_DNA"/>
</dbReference>
<evidence type="ECO:0000256" key="5">
    <source>
        <dbReference type="SAM" id="Phobius"/>
    </source>
</evidence>
<feature type="transmembrane region" description="Helical" evidence="5">
    <location>
        <begin position="215"/>
        <end position="231"/>
    </location>
</feature>
<dbReference type="Pfam" id="PF04932">
    <property type="entry name" value="Wzy_C"/>
    <property type="match status" value="1"/>
</dbReference>
<dbReference type="GO" id="GO:0016020">
    <property type="term" value="C:membrane"/>
    <property type="evidence" value="ECO:0007669"/>
    <property type="project" value="UniProtKB-SubCell"/>
</dbReference>
<organism evidence="7 8">
    <name type="scientific">Gloeothece verrucosa (strain PCC 7822)</name>
    <name type="common">Cyanothece sp. (strain PCC 7822)</name>
    <dbReference type="NCBI Taxonomy" id="497965"/>
    <lineage>
        <taxon>Bacteria</taxon>
        <taxon>Bacillati</taxon>
        <taxon>Cyanobacteriota</taxon>
        <taxon>Cyanophyceae</taxon>
        <taxon>Oscillatoriophycideae</taxon>
        <taxon>Chroococcales</taxon>
        <taxon>Aphanothecaceae</taxon>
        <taxon>Gloeothece</taxon>
        <taxon>Gloeothece verrucosa</taxon>
    </lineage>
</organism>
<dbReference type="HOGENOM" id="CLU_335836_0_0_3"/>
<dbReference type="STRING" id="497965.Cyan7822_4978"/>
<sequence>MYSTSKSEPNTSETRLLKGVIFALYVFFTLIPDSNTLMVQWPWVFFWQTGLLCLVFWLLAILWSQRKIQALGNGLDWVVGLTLIGLIISTLFAQFPNQARWYAWAALCMLAALYCLNHWLCTPKRRYQLLVKQGYLNIAFIIVSLTLWTTQTLLPQLARLNTFKQYGVNLSFDFSVLELRNWAPLGHQNYVAGYLLLAIPLLVSLSILETSKKRWLWFSGVGLGLLDLYTTSSKGGWLGLAALFVFAVVVLLLKSNLPRLWLGIGSFIAFIIILLLALTNNRLLLLIKQVISGQTGGELAYRLINTDLGWRMGIEHPFSGIGLGNVPLLYQKYRPIWAGRESELAYQLHSTPVQLWAELGIWGIFPLLEAVILLTYALFRYATPLEKTDQIFIWGLSGALLGYGMMSLTDYQLDNISISATLVIYIACLASIYRSCSPLPVGEKAAIKDISRYGLMQFYGIIGIVLAVIIWLIPIHRAWQLSSQGFMALSEKKVNLFVNSLTQAHQLAAWEPYYPYQLGWNLSNLAFQTQNPQQQQQLLSEGIGWFEKANQVSPYQEFGYNNLGWLILNNFPAQATEAFTQAIKLVPAKPGLMYGLGLSLLAQNKTDLAIEAIALEGLRNLLFISSPIWRAAQTQPIYHQVIERMLTHYTELIKQYSESPLKTYLHSARGGLWWWQGKLKEAHQDLDTYGSPLSQNFLKLLEGKSPQSVLSELPSSPASLILKAWITPQQPFATSQGGRANLIEQAWIEERQEELPSALKQEFLNSMEQSKSFEQWLKQKAPVLQSRFERLGFGVLSRHIDGPIPSDFFPVVENVAITTWFSELLPTPIYYPELDLALQPLRDNLLQQIQK</sequence>
<dbReference type="InterPro" id="IPR011990">
    <property type="entry name" value="TPR-like_helical_dom_sf"/>
</dbReference>
<feature type="transmembrane region" description="Helical" evidence="5">
    <location>
        <begin position="190"/>
        <end position="208"/>
    </location>
</feature>
<feature type="transmembrane region" description="Helical" evidence="5">
    <location>
        <begin position="359"/>
        <end position="379"/>
    </location>
</feature>
<reference evidence="8" key="1">
    <citation type="journal article" date="2011" name="MBio">
        <title>Novel metabolic attributes of the genus Cyanothece, comprising a group of unicellular nitrogen-fixing Cyanobacteria.</title>
        <authorList>
            <person name="Bandyopadhyay A."/>
            <person name="Elvitigala T."/>
            <person name="Welsh E."/>
            <person name="Stockel J."/>
            <person name="Liberton M."/>
            <person name="Min H."/>
            <person name="Sherman L.A."/>
            <person name="Pakrasi H.B."/>
        </authorList>
    </citation>
    <scope>NUCLEOTIDE SEQUENCE [LARGE SCALE GENOMIC DNA]</scope>
    <source>
        <strain evidence="8">PCC 7822</strain>
    </source>
</reference>